<feature type="region of interest" description="Disordered" evidence="1">
    <location>
        <begin position="39"/>
        <end position="62"/>
    </location>
</feature>
<evidence type="ECO:0000256" key="1">
    <source>
        <dbReference type="SAM" id="MobiDB-lite"/>
    </source>
</evidence>
<sequence length="257" mass="27681">MTPDCCLLHQHHCVSGGFTSRCGRPHFHALRGPLKEKLDSMADDDEPSPAPQDERRDADDFSPATSADWLRLALAPPPLNLPSPAAAAAGSSGGPERMRIPSVSSSPAMFSPFPAVWPGNSASGFPIPPPVDMAAPLVPWVGPHRREPPPQYWGRFWNVGNANLALGGGSALMLPPAMPEFVARQLVHPTASSAAAPPLPVRVVSPPRRPQSGVWFTLQAMRNQDGRMTVRLLIKYLVNKLVLEDESEADERSFGAK</sequence>
<name>A0A8J5C6U0_ZINOF</name>
<dbReference type="PANTHER" id="PTHR47290">
    <property type="entry name" value="RING FINGER PROTEIN"/>
    <property type="match status" value="1"/>
</dbReference>
<dbReference type="PANTHER" id="PTHR47290:SF4">
    <property type="entry name" value="RING FINGER PROTEIN"/>
    <property type="match status" value="1"/>
</dbReference>
<dbReference type="Proteomes" id="UP000734854">
    <property type="component" value="Unassembled WGS sequence"/>
</dbReference>
<organism evidence="2 3">
    <name type="scientific">Zingiber officinale</name>
    <name type="common">Ginger</name>
    <name type="synonym">Amomum zingiber</name>
    <dbReference type="NCBI Taxonomy" id="94328"/>
    <lineage>
        <taxon>Eukaryota</taxon>
        <taxon>Viridiplantae</taxon>
        <taxon>Streptophyta</taxon>
        <taxon>Embryophyta</taxon>
        <taxon>Tracheophyta</taxon>
        <taxon>Spermatophyta</taxon>
        <taxon>Magnoliopsida</taxon>
        <taxon>Liliopsida</taxon>
        <taxon>Zingiberales</taxon>
        <taxon>Zingiberaceae</taxon>
        <taxon>Zingiber</taxon>
    </lineage>
</organism>
<protein>
    <submittedName>
        <fullName evidence="2">Uncharacterized protein</fullName>
    </submittedName>
</protein>
<accession>A0A8J5C6U0</accession>
<reference evidence="2 3" key="1">
    <citation type="submission" date="2020-08" db="EMBL/GenBank/DDBJ databases">
        <title>Plant Genome Project.</title>
        <authorList>
            <person name="Zhang R.-G."/>
        </authorList>
    </citation>
    <scope>NUCLEOTIDE SEQUENCE [LARGE SCALE GENOMIC DNA]</scope>
    <source>
        <tissue evidence="2">Rhizome</tissue>
    </source>
</reference>
<gene>
    <name evidence="2" type="ORF">ZIOFF_067689</name>
</gene>
<evidence type="ECO:0000313" key="2">
    <source>
        <dbReference type="EMBL" id="KAG6473772.1"/>
    </source>
</evidence>
<evidence type="ECO:0000313" key="3">
    <source>
        <dbReference type="Proteomes" id="UP000734854"/>
    </source>
</evidence>
<comment type="caution">
    <text evidence="2">The sequence shown here is derived from an EMBL/GenBank/DDBJ whole genome shotgun (WGS) entry which is preliminary data.</text>
</comment>
<dbReference type="EMBL" id="JACMSC010000019">
    <property type="protein sequence ID" value="KAG6473772.1"/>
    <property type="molecule type" value="Genomic_DNA"/>
</dbReference>
<proteinExistence type="predicted"/>
<dbReference type="AlphaFoldDB" id="A0A8J5C6U0"/>
<keyword evidence="3" id="KW-1185">Reference proteome</keyword>
<dbReference type="InterPro" id="IPR044171">
    <property type="entry name" value="LAX2-like"/>
</dbReference>